<dbReference type="Pfam" id="PF08680">
    <property type="entry name" value="DUF1779"/>
    <property type="match status" value="1"/>
</dbReference>
<accession>A0A521D5Q1</accession>
<dbReference type="AlphaFoldDB" id="A0A521D5Q1"/>
<protein>
    <submittedName>
        <fullName evidence="2">TATA-box binding</fullName>
    </submittedName>
</protein>
<reference evidence="2 3" key="1">
    <citation type="submission" date="2017-05" db="EMBL/GenBank/DDBJ databases">
        <authorList>
            <person name="Varghese N."/>
            <person name="Submissions S."/>
        </authorList>
    </citation>
    <scope>NUCLEOTIDE SEQUENCE [LARGE SCALE GENOMIC DNA]</scope>
    <source>
        <strain evidence="2 3">DSM 45474</strain>
    </source>
</reference>
<dbReference type="EMBL" id="FXTI01000005">
    <property type="protein sequence ID" value="SMO67024.1"/>
    <property type="molecule type" value="Genomic_DNA"/>
</dbReference>
<name>A0A521D5Q1_9BACL</name>
<dbReference type="Gene3D" id="3.30.360.40">
    <property type="entry name" value="YwmB-like"/>
    <property type="match status" value="1"/>
</dbReference>
<gene>
    <name evidence="2" type="ORF">SAMN06264849_105139</name>
</gene>
<keyword evidence="1" id="KW-0732">Signal</keyword>
<sequence>MIRKWITIPLLLLLSIFLIASSTTPHDEEKLIRTFDRTGAKVKTYMLHYGSRIEQKVSGDDVKGLAQDLANELELGPLRVKTLDEGTRFEAKGNWKRNIQVELTVINDRPDALFVKPYIAIRAEGHGLVRTHLFDARNRLNRTLPEFGIQSRAHFSIQGMISESTGKRGRGREHLVRQVLKDLEASEVESMRTKRMTSVSAHTPFFNGGVKTKGGTMNVQVAAKAGDRDDQVILTLGTPIITIEY</sequence>
<evidence type="ECO:0000313" key="3">
    <source>
        <dbReference type="Proteomes" id="UP000315636"/>
    </source>
</evidence>
<dbReference type="InterPro" id="IPR036209">
    <property type="entry name" value="YwmB-like_sf"/>
</dbReference>
<dbReference type="Proteomes" id="UP000315636">
    <property type="component" value="Unassembled WGS sequence"/>
</dbReference>
<organism evidence="2 3">
    <name type="scientific">Melghirimyces algeriensis</name>
    <dbReference type="NCBI Taxonomy" id="910412"/>
    <lineage>
        <taxon>Bacteria</taxon>
        <taxon>Bacillati</taxon>
        <taxon>Bacillota</taxon>
        <taxon>Bacilli</taxon>
        <taxon>Bacillales</taxon>
        <taxon>Thermoactinomycetaceae</taxon>
        <taxon>Melghirimyces</taxon>
    </lineage>
</organism>
<keyword evidence="3" id="KW-1185">Reference proteome</keyword>
<dbReference type="InterPro" id="IPR014794">
    <property type="entry name" value="DUF1779"/>
</dbReference>
<feature type="signal peptide" evidence="1">
    <location>
        <begin position="1"/>
        <end position="20"/>
    </location>
</feature>
<dbReference type="RefSeq" id="WP_185956172.1">
    <property type="nucleotide sequence ID" value="NZ_FXTI01000005.1"/>
</dbReference>
<feature type="chain" id="PRO_5039650100" evidence="1">
    <location>
        <begin position="21"/>
        <end position="245"/>
    </location>
</feature>
<proteinExistence type="predicted"/>
<evidence type="ECO:0000313" key="2">
    <source>
        <dbReference type="EMBL" id="SMO67024.1"/>
    </source>
</evidence>
<evidence type="ECO:0000256" key="1">
    <source>
        <dbReference type="SAM" id="SignalP"/>
    </source>
</evidence>
<dbReference type="SUPFAM" id="SSF143842">
    <property type="entry name" value="YwmB-like"/>
    <property type="match status" value="1"/>
</dbReference>